<evidence type="ECO:0000313" key="8">
    <source>
        <dbReference type="Proteomes" id="UP001473302"/>
    </source>
</evidence>
<keyword evidence="5" id="KW-0119">Carbohydrate metabolism</keyword>
<reference evidence="7 8" key="1">
    <citation type="submission" date="2024-04" db="EMBL/GenBank/DDBJ databases">
        <title>genome sequences of Mucor flavus KT1a and Helicostylum pulchrum KT1b strains isolated from the surface of a dry-aged beef.</title>
        <authorList>
            <person name="Toyotome T."/>
            <person name="Hosono M."/>
            <person name="Torimaru M."/>
            <person name="Fukuda K."/>
            <person name="Mikami N."/>
        </authorList>
    </citation>
    <scope>NUCLEOTIDE SEQUENCE [LARGE SCALE GENOMIC DNA]</scope>
    <source>
        <strain evidence="7 8">KT1a</strain>
    </source>
</reference>
<evidence type="ECO:0000256" key="3">
    <source>
        <dbReference type="ARBA" id="ARBA00022840"/>
    </source>
</evidence>
<dbReference type="PANTHER" id="PTHR23077">
    <property type="entry name" value="AAA-FAMILY ATPASE"/>
    <property type="match status" value="1"/>
</dbReference>
<dbReference type="SUPFAM" id="SSF52540">
    <property type="entry name" value="P-loop containing nucleoside triphosphate hydrolases"/>
    <property type="match status" value="2"/>
</dbReference>
<evidence type="ECO:0000313" key="7">
    <source>
        <dbReference type="EMBL" id="GAA5817387.1"/>
    </source>
</evidence>
<evidence type="ECO:0000256" key="5">
    <source>
        <dbReference type="ARBA" id="ARBA00023277"/>
    </source>
</evidence>
<name>A0ABP9ZE46_9FUNG</name>
<evidence type="ECO:0000256" key="4">
    <source>
        <dbReference type="ARBA" id="ARBA00023253"/>
    </source>
</evidence>
<keyword evidence="4" id="KW-0294">Fucose metabolism</keyword>
<keyword evidence="2" id="KW-0547">Nucleotide-binding</keyword>
<dbReference type="Pfam" id="PF00004">
    <property type="entry name" value="AAA"/>
    <property type="match status" value="2"/>
</dbReference>
<dbReference type="InterPro" id="IPR050168">
    <property type="entry name" value="AAA_ATPase_domain"/>
</dbReference>
<dbReference type="Pfam" id="PF17862">
    <property type="entry name" value="AAA_lid_3"/>
    <property type="match status" value="2"/>
</dbReference>
<evidence type="ECO:0000256" key="1">
    <source>
        <dbReference type="ARBA" id="ARBA00022679"/>
    </source>
</evidence>
<dbReference type="InterPro" id="IPR041569">
    <property type="entry name" value="AAA_lid_3"/>
</dbReference>
<dbReference type="CDD" id="cd19511">
    <property type="entry name" value="RecA-like_CDC48_r2-like"/>
    <property type="match status" value="1"/>
</dbReference>
<keyword evidence="3" id="KW-0067">ATP-binding</keyword>
<organism evidence="7 8">
    <name type="scientific">Mucor flavus</name>
    <dbReference type="NCBI Taxonomy" id="439312"/>
    <lineage>
        <taxon>Eukaryota</taxon>
        <taxon>Fungi</taxon>
        <taxon>Fungi incertae sedis</taxon>
        <taxon>Mucoromycota</taxon>
        <taxon>Mucoromycotina</taxon>
        <taxon>Mucoromycetes</taxon>
        <taxon>Mucorales</taxon>
        <taxon>Mucorineae</taxon>
        <taxon>Mucoraceae</taxon>
        <taxon>Mucor</taxon>
    </lineage>
</organism>
<protein>
    <recommendedName>
        <fullName evidence="6">AAA+ ATPase domain-containing protein</fullName>
    </recommendedName>
</protein>
<sequence>MAFQVKAAPPNANQNRIYLALVTMQQNLISTGDLIKVTNQQQLSIGIAWPSLTATSQDIELSTNTRLSSSLELGDLVDIEKCEPCQIEATSLRIRLVTKRDINYNQSFTTYLKEYLVERAYLTRSQILDLVYLGDRSRIEITEILSKHASDIYKVTYNTKIQLIQQEQSVKKDTVLDDGYKNIGGLSKQIQIVREMVETPLNNPELFLKYGLKPPRGVLLFGPPGTGKTLIARAVAYEAGAHSIIINGPEILSKFYGETEQKLRDLFDEAIENAPTVIFIDEIDALCPKRDEAPSELEKRVVTTLLTLMDGATTENNRVVVIGATNRPNSLDEALRRPGRFDREVEIGIPTSEARLSIMSTIMKKIPHQLSAQEMESLANKSHGYVGADIAAVCREAGLKCIKRCASNRNNELSVNMADMTEAMTEIRPSAMREIMLEVPKVYWSDVGGQSDIKQRLKESVEWPLQHPEAFLRLGIRPPKGILLYGPPGCSKTLMAKALATEAGSNFIAVKGPELFSKWVGESEKAVHEVFRKARAASPSIVFFDEIDALTVKRGSGDGGTSVADRVLSQLLNELDGVEALVNVTVDDALLRPGRIDRILYVGPPDLDSRREIFKIQLKKMSCDADVDIEEVAAKSHGCSGAEAVAICQEAALFAMEEDIHIESVKMRHFRKSLETFTRRITPEMLKFYKDFQDNFTTKLPFNHTFATTFHATWITSIPQPQPRRINHDSDEKYLTFFTHSGFQNQLIQVENGILLAWYLNRTLILPKAVLGQAFGWNQFSKLYQHHTLRDTSNDYCKRFKDKKSRKLASCPDPKKYALASFDDLFDLSWAKQHVKIEERDASDFNWLRYNYGIQRNHLDSIQHGSYVDGDVLYFKDKTRYDWRIYDVPSKYKFLGRYADSLDIAQLQNRTEKLIHFTSLFGTGKFPIKKPENVEFFKLLQQSITYKHPAVLKITDLVVEALGGPGNFIGAHLRTADGLFINAIPENIENIIRKIDKRQAKTIQQPLLGNMTMTELLSSCVALAKSKQATLVFLATDAIRPRKNVLFKDLWLHSPCTFTLNEILSDKNPLWSHMDQYRNVHTGESMRKFLVPLVDAFVASKGESFIGTNGSTFSGYIRRLHRTHQLEIM</sequence>
<dbReference type="PANTHER" id="PTHR23077:SF27">
    <property type="entry name" value="ATPASE FAMILY GENE 2 PROTEIN HOMOLOG A"/>
    <property type="match status" value="1"/>
</dbReference>
<feature type="domain" description="AAA+ ATPase" evidence="6">
    <location>
        <begin position="478"/>
        <end position="606"/>
    </location>
</feature>
<gene>
    <name evidence="7" type="ORF">MFLAVUS_010932</name>
</gene>
<dbReference type="EMBL" id="BAABUK010000041">
    <property type="protein sequence ID" value="GAA5817387.1"/>
    <property type="molecule type" value="Genomic_DNA"/>
</dbReference>
<dbReference type="Gene3D" id="1.10.8.60">
    <property type="match status" value="2"/>
</dbReference>
<dbReference type="Pfam" id="PF10250">
    <property type="entry name" value="O-FucT"/>
    <property type="match status" value="1"/>
</dbReference>
<keyword evidence="1" id="KW-0808">Transferase</keyword>
<evidence type="ECO:0000256" key="2">
    <source>
        <dbReference type="ARBA" id="ARBA00022741"/>
    </source>
</evidence>
<dbReference type="InterPro" id="IPR003593">
    <property type="entry name" value="AAA+_ATPase"/>
</dbReference>
<dbReference type="CDD" id="cd11296">
    <property type="entry name" value="O-FucT_like"/>
    <property type="match status" value="1"/>
</dbReference>
<accession>A0ABP9ZE46</accession>
<proteinExistence type="predicted"/>
<dbReference type="CDD" id="cd19503">
    <property type="entry name" value="RecA-like_CDC48_NLV2_r1-like"/>
    <property type="match status" value="1"/>
</dbReference>
<dbReference type="PROSITE" id="PS00674">
    <property type="entry name" value="AAA"/>
    <property type="match status" value="1"/>
</dbReference>
<dbReference type="InterPro" id="IPR003960">
    <property type="entry name" value="ATPase_AAA_CS"/>
</dbReference>
<feature type="domain" description="AAA+ ATPase" evidence="6">
    <location>
        <begin position="214"/>
        <end position="351"/>
    </location>
</feature>
<dbReference type="Gene3D" id="3.40.50.11350">
    <property type="match status" value="1"/>
</dbReference>
<dbReference type="Gene3D" id="3.40.50.300">
    <property type="entry name" value="P-loop containing nucleotide triphosphate hydrolases"/>
    <property type="match status" value="2"/>
</dbReference>
<dbReference type="InterPro" id="IPR003959">
    <property type="entry name" value="ATPase_AAA_core"/>
</dbReference>
<keyword evidence="8" id="KW-1185">Reference proteome</keyword>
<dbReference type="InterPro" id="IPR027417">
    <property type="entry name" value="P-loop_NTPase"/>
</dbReference>
<dbReference type="InterPro" id="IPR019378">
    <property type="entry name" value="GDP-Fuc_O-FucTrfase"/>
</dbReference>
<dbReference type="SMART" id="SM00382">
    <property type="entry name" value="AAA"/>
    <property type="match status" value="2"/>
</dbReference>
<evidence type="ECO:0000259" key="6">
    <source>
        <dbReference type="SMART" id="SM00382"/>
    </source>
</evidence>
<dbReference type="Proteomes" id="UP001473302">
    <property type="component" value="Unassembled WGS sequence"/>
</dbReference>
<comment type="caution">
    <text evidence="7">The sequence shown here is derived from an EMBL/GenBank/DDBJ whole genome shotgun (WGS) entry which is preliminary data.</text>
</comment>